<comment type="caution">
    <text evidence="1">The sequence shown here is derived from an EMBL/GenBank/DDBJ whole genome shotgun (WGS) entry which is preliminary data.</text>
</comment>
<dbReference type="Proteomes" id="UP001243364">
    <property type="component" value="Unassembled WGS sequence"/>
</dbReference>
<accession>A0ABU0QDY1</accession>
<dbReference type="EMBL" id="JAUSYA010000001">
    <property type="protein sequence ID" value="MDQ0688867.1"/>
    <property type="molecule type" value="Genomic_DNA"/>
</dbReference>
<evidence type="ECO:0000313" key="2">
    <source>
        <dbReference type="Proteomes" id="UP001243364"/>
    </source>
</evidence>
<reference evidence="1 2" key="1">
    <citation type="submission" date="2023-07" db="EMBL/GenBank/DDBJ databases">
        <title>Comparative genomics of wheat-associated soil bacteria to identify genetic determinants of phenazine resistance.</title>
        <authorList>
            <person name="Mouncey N."/>
        </authorList>
    </citation>
    <scope>NUCLEOTIDE SEQUENCE [LARGE SCALE GENOMIC DNA]</scope>
    <source>
        <strain evidence="1 2">W4I19-2</strain>
    </source>
</reference>
<organism evidence="1 2">
    <name type="scientific">Streptomyces achromogenes</name>
    <dbReference type="NCBI Taxonomy" id="67255"/>
    <lineage>
        <taxon>Bacteria</taxon>
        <taxon>Bacillati</taxon>
        <taxon>Actinomycetota</taxon>
        <taxon>Actinomycetes</taxon>
        <taxon>Kitasatosporales</taxon>
        <taxon>Streptomycetaceae</taxon>
        <taxon>Streptomyces</taxon>
    </lineage>
</organism>
<name>A0ABU0QDY1_STRAH</name>
<sequence length="50" mass="5463">MWLAPLAAVIALTLLYRFGMDWPYHPPGGQCTEGCLLFPFTGKTGPHSAE</sequence>
<proteinExistence type="predicted"/>
<gene>
    <name evidence="1" type="ORF">QFZ56_007830</name>
</gene>
<keyword evidence="2" id="KW-1185">Reference proteome</keyword>
<evidence type="ECO:0000313" key="1">
    <source>
        <dbReference type="EMBL" id="MDQ0688867.1"/>
    </source>
</evidence>
<protein>
    <submittedName>
        <fullName evidence="1">Uncharacterized protein</fullName>
    </submittedName>
</protein>